<dbReference type="InterPro" id="IPR018550">
    <property type="entry name" value="Lipid-A_deacylase-rel"/>
</dbReference>
<keyword evidence="1" id="KW-0998">Cell outer membrane</keyword>
<reference evidence="3 4" key="1">
    <citation type="submission" date="2020-08" db="EMBL/GenBank/DDBJ databases">
        <title>Novel species isolated from subtropical streams in China.</title>
        <authorList>
            <person name="Lu H."/>
        </authorList>
    </citation>
    <scope>NUCLEOTIDE SEQUENCE [LARGE SCALE GENOMIC DNA]</scope>
    <source>
        <strain evidence="3 4">CY18W</strain>
    </source>
</reference>
<proteinExistence type="inferred from homology"/>
<protein>
    <recommendedName>
        <fullName evidence="1">Lipid A deacylase</fullName>
        <ecNumber evidence="1">3.1.1.77</ecNumber>
    </recommendedName>
    <alternativeName>
        <fullName evidence="1">LPS 3-O-deacylase</fullName>
    </alternativeName>
    <alternativeName>
        <fullName evidence="1">Outer membrane enzyme</fullName>
    </alternativeName>
</protein>
<comment type="subunit">
    <text evidence="1">Homodimer.</text>
</comment>
<gene>
    <name evidence="3" type="ORF">H8L32_27020</name>
</gene>
<comment type="catalytic activity">
    <reaction evidence="1">
        <text>a 3-(acyloxy)acyl derivative of bacterial toxin + H2O = a 3-hydroxyacyl derivative of bacterial toxin + a fatty acid + H(+)</text>
        <dbReference type="Rhea" id="RHEA:12032"/>
        <dbReference type="ChEBI" id="CHEBI:15377"/>
        <dbReference type="ChEBI" id="CHEBI:15378"/>
        <dbReference type="ChEBI" id="CHEBI:28868"/>
        <dbReference type="ChEBI" id="CHEBI:136853"/>
        <dbReference type="ChEBI" id="CHEBI:140675"/>
        <dbReference type="EC" id="3.1.1.77"/>
    </reaction>
</comment>
<dbReference type="PIRSF" id="PIRSF029681">
    <property type="entry name" value="PagL"/>
    <property type="match status" value="1"/>
</dbReference>
<keyword evidence="2" id="KW-0732">Signal</keyword>
<dbReference type="Pfam" id="PF09411">
    <property type="entry name" value="PagL"/>
    <property type="match status" value="1"/>
</dbReference>
<accession>A0ABR6ZZF7</accession>
<dbReference type="GO" id="GO:0016787">
    <property type="term" value="F:hydrolase activity"/>
    <property type="evidence" value="ECO:0007669"/>
    <property type="project" value="UniProtKB-KW"/>
</dbReference>
<organism evidence="3 4">
    <name type="scientific">Undibacterium hunanense</name>
    <dbReference type="NCBI Taxonomy" id="2762292"/>
    <lineage>
        <taxon>Bacteria</taxon>
        <taxon>Pseudomonadati</taxon>
        <taxon>Pseudomonadota</taxon>
        <taxon>Betaproteobacteria</taxon>
        <taxon>Burkholderiales</taxon>
        <taxon>Oxalobacteraceae</taxon>
        <taxon>Undibacterium</taxon>
    </lineage>
</organism>
<dbReference type="Gene3D" id="2.40.160.20">
    <property type="match status" value="1"/>
</dbReference>
<comment type="function">
    <text evidence="1">Has lipid A 3-O-deacylase activity. Hydrolyzes the ester bond at the 3 position of lipid A, a bioactive component of lipopolysaccharide (LPS), thereby releasing the primary fatty acyl moiety.</text>
</comment>
<dbReference type="RefSeq" id="WP_186950979.1">
    <property type="nucleotide sequence ID" value="NZ_JACOGF010000028.1"/>
</dbReference>
<keyword evidence="4" id="KW-1185">Reference proteome</keyword>
<keyword evidence="1" id="KW-0472">Membrane</keyword>
<comment type="subcellular location">
    <subcellularLocation>
        <location evidence="1">Cell outer membrane</location>
        <topology evidence="1">Multi-pass membrane protein</topology>
    </subcellularLocation>
</comment>
<name>A0ABR6ZZF7_9BURK</name>
<evidence type="ECO:0000313" key="4">
    <source>
        <dbReference type="Proteomes" id="UP000650424"/>
    </source>
</evidence>
<feature type="signal peptide" evidence="2">
    <location>
        <begin position="1"/>
        <end position="24"/>
    </location>
</feature>
<comment type="caution">
    <text evidence="3">The sequence shown here is derived from an EMBL/GenBank/DDBJ whole genome shotgun (WGS) entry which is preliminary data.</text>
</comment>
<dbReference type="EC" id="3.1.1.77" evidence="1"/>
<dbReference type="InterPro" id="IPR011250">
    <property type="entry name" value="OMP/PagP_B-barrel"/>
</dbReference>
<evidence type="ECO:0000256" key="2">
    <source>
        <dbReference type="SAM" id="SignalP"/>
    </source>
</evidence>
<sequence>MRLRITSLFAIAVTAVCASSSVFALDSASLEFATGNKTKMLRAGLQSNWDNQWFSSNGTHIGGYWDATLAQWQGNSFQGKSGATQNLTDIGITPVFRFQNDSKKGFYGEAGIGLHMLSEIYDNNSRHFSTNFQFGDHIGVGYVTKDGWDLSFKIQHYSNGGVKHPNPGVNFAVLKAGYAF</sequence>
<dbReference type="EMBL" id="JACOGF010000028">
    <property type="protein sequence ID" value="MBC3921144.1"/>
    <property type="molecule type" value="Genomic_DNA"/>
</dbReference>
<evidence type="ECO:0000256" key="1">
    <source>
        <dbReference type="PIRNR" id="PIRNR029681"/>
    </source>
</evidence>
<dbReference type="SUPFAM" id="SSF56925">
    <property type="entry name" value="OMPA-like"/>
    <property type="match status" value="1"/>
</dbReference>
<dbReference type="Proteomes" id="UP000650424">
    <property type="component" value="Unassembled WGS sequence"/>
</dbReference>
<feature type="chain" id="PRO_5045478759" description="Lipid A deacylase" evidence="2">
    <location>
        <begin position="25"/>
        <end position="180"/>
    </location>
</feature>
<keyword evidence="1 3" id="KW-0378">Hydrolase</keyword>
<comment type="similarity">
    <text evidence="1">Belongs to the PagL family.</text>
</comment>
<evidence type="ECO:0000313" key="3">
    <source>
        <dbReference type="EMBL" id="MBC3921144.1"/>
    </source>
</evidence>